<keyword evidence="9" id="KW-0732">Signal</keyword>
<accession>A0ABR2WZD2</accession>
<comment type="caution">
    <text evidence="10">The sequence shown here is derived from an EMBL/GenBank/DDBJ whole genome shotgun (WGS) entry which is preliminary data.</text>
</comment>
<feature type="transmembrane region" description="Helical" evidence="8">
    <location>
        <begin position="243"/>
        <end position="262"/>
    </location>
</feature>
<dbReference type="InterPro" id="IPR003689">
    <property type="entry name" value="ZIP"/>
</dbReference>
<dbReference type="InterPro" id="IPR004698">
    <property type="entry name" value="Zn/Fe_permease_fun/pln"/>
</dbReference>
<evidence type="ECO:0008006" key="12">
    <source>
        <dbReference type="Google" id="ProtNLM"/>
    </source>
</evidence>
<proteinExistence type="inferred from homology"/>
<evidence type="ECO:0000256" key="3">
    <source>
        <dbReference type="ARBA" id="ARBA00022448"/>
    </source>
</evidence>
<gene>
    <name evidence="10" type="ORF">K7432_003656</name>
</gene>
<name>A0ABR2WZD2_9FUNG</name>
<dbReference type="PANTHER" id="PTHR11040">
    <property type="entry name" value="ZINC/IRON TRANSPORTER"/>
    <property type="match status" value="1"/>
</dbReference>
<evidence type="ECO:0000256" key="8">
    <source>
        <dbReference type="RuleBase" id="RU362088"/>
    </source>
</evidence>
<evidence type="ECO:0000256" key="2">
    <source>
        <dbReference type="ARBA" id="ARBA00006939"/>
    </source>
</evidence>
<evidence type="ECO:0000256" key="6">
    <source>
        <dbReference type="ARBA" id="ARBA00023065"/>
    </source>
</evidence>
<feature type="transmembrane region" description="Helical" evidence="8">
    <location>
        <begin position="93"/>
        <end position="115"/>
    </location>
</feature>
<dbReference type="NCBIfam" id="TIGR00820">
    <property type="entry name" value="zip"/>
    <property type="match status" value="1"/>
</dbReference>
<comment type="similarity">
    <text evidence="2 8">Belongs to the ZIP transporter (TC 2.A.5) family.</text>
</comment>
<dbReference type="Proteomes" id="UP001479436">
    <property type="component" value="Unassembled WGS sequence"/>
</dbReference>
<keyword evidence="3 8" id="KW-0813">Transport</keyword>
<feature type="transmembrane region" description="Helical" evidence="8">
    <location>
        <begin position="274"/>
        <end position="297"/>
    </location>
</feature>
<feature type="transmembrane region" description="Helical" evidence="8">
    <location>
        <begin position="60"/>
        <end position="81"/>
    </location>
</feature>
<evidence type="ECO:0000256" key="1">
    <source>
        <dbReference type="ARBA" id="ARBA00004141"/>
    </source>
</evidence>
<keyword evidence="7 8" id="KW-0472">Membrane</keyword>
<organism evidence="10 11">
    <name type="scientific">Basidiobolus ranarum</name>
    <dbReference type="NCBI Taxonomy" id="34480"/>
    <lineage>
        <taxon>Eukaryota</taxon>
        <taxon>Fungi</taxon>
        <taxon>Fungi incertae sedis</taxon>
        <taxon>Zoopagomycota</taxon>
        <taxon>Entomophthoromycotina</taxon>
        <taxon>Basidiobolomycetes</taxon>
        <taxon>Basidiobolales</taxon>
        <taxon>Basidiobolaceae</taxon>
        <taxon>Basidiobolus</taxon>
    </lineage>
</organism>
<evidence type="ECO:0000313" key="10">
    <source>
        <dbReference type="EMBL" id="KAK9766905.1"/>
    </source>
</evidence>
<evidence type="ECO:0000256" key="5">
    <source>
        <dbReference type="ARBA" id="ARBA00022989"/>
    </source>
</evidence>
<sequence>MPQFSQRLLLGLSLVLLITSPITSQSIPEVVIAPKHAGPSHEHEENNCSAEIVTNYNMPLHIAAVFIILIASALGVFSSLLASRFKQFSKGHLFVTLGKHFGTGVILATGFIHMFPGALFALTNPCVPEAFHGDYTAYAGLFAMFGALILQLIEFTASQHFGKLHSTASTDSNSEETLDVAQEPKGDMEKAHNHDNSHGGCHHGGLIDADQQRKISTYLLEFGISMHSLLIGISVGVTAGTEFTSLLCAVVFHQFFEGLALGARIGELEYSNRLIPFFSALFYTVITPIGVAIGLGIHSSYNENSPTALLVNGVFDAVSAGILIYMAFVNLIAVEFQNNPQFTKQTNKMKVACYVALWAGAGVMALIGRWA</sequence>
<feature type="signal peptide" evidence="9">
    <location>
        <begin position="1"/>
        <end position="24"/>
    </location>
</feature>
<evidence type="ECO:0000256" key="7">
    <source>
        <dbReference type="ARBA" id="ARBA00023136"/>
    </source>
</evidence>
<reference evidence="10 11" key="1">
    <citation type="submission" date="2023-04" db="EMBL/GenBank/DDBJ databases">
        <title>Genome of Basidiobolus ranarum AG-B5.</title>
        <authorList>
            <person name="Stajich J.E."/>
            <person name="Carter-House D."/>
            <person name="Gryganskyi A."/>
        </authorList>
    </citation>
    <scope>NUCLEOTIDE SEQUENCE [LARGE SCALE GENOMIC DNA]</scope>
    <source>
        <strain evidence="10 11">AG-B5</strain>
    </source>
</reference>
<feature type="transmembrane region" description="Helical" evidence="8">
    <location>
        <begin position="309"/>
        <end position="331"/>
    </location>
</feature>
<dbReference type="Pfam" id="PF02535">
    <property type="entry name" value="Zip"/>
    <property type="match status" value="1"/>
</dbReference>
<dbReference type="EMBL" id="JASJQH010000114">
    <property type="protein sequence ID" value="KAK9766905.1"/>
    <property type="molecule type" value="Genomic_DNA"/>
</dbReference>
<protein>
    <recommendedName>
        <fullName evidence="12">ZIP zinc/iron transport family</fullName>
    </recommendedName>
</protein>
<keyword evidence="6 8" id="KW-0406">Ion transport</keyword>
<dbReference type="PANTHER" id="PTHR11040:SF44">
    <property type="entry name" value="PROTEIN ZNTC-RELATED"/>
    <property type="match status" value="1"/>
</dbReference>
<evidence type="ECO:0000256" key="4">
    <source>
        <dbReference type="ARBA" id="ARBA00022692"/>
    </source>
</evidence>
<comment type="subcellular location">
    <subcellularLocation>
        <location evidence="1 8">Membrane</location>
        <topology evidence="1 8">Multi-pass membrane protein</topology>
    </subcellularLocation>
</comment>
<keyword evidence="4 8" id="KW-0812">Transmembrane</keyword>
<evidence type="ECO:0000313" key="11">
    <source>
        <dbReference type="Proteomes" id="UP001479436"/>
    </source>
</evidence>
<feature type="transmembrane region" description="Helical" evidence="8">
    <location>
        <begin position="135"/>
        <end position="153"/>
    </location>
</feature>
<feature type="transmembrane region" description="Helical" evidence="8">
    <location>
        <begin position="218"/>
        <end position="237"/>
    </location>
</feature>
<feature type="chain" id="PRO_5045441327" description="ZIP zinc/iron transport family" evidence="9">
    <location>
        <begin position="25"/>
        <end position="371"/>
    </location>
</feature>
<keyword evidence="5 8" id="KW-1133">Transmembrane helix</keyword>
<keyword evidence="11" id="KW-1185">Reference proteome</keyword>
<evidence type="ECO:0000256" key="9">
    <source>
        <dbReference type="SAM" id="SignalP"/>
    </source>
</evidence>
<feature type="transmembrane region" description="Helical" evidence="8">
    <location>
        <begin position="351"/>
        <end position="370"/>
    </location>
</feature>